<feature type="region of interest" description="Disordered" evidence="1">
    <location>
        <begin position="1"/>
        <end position="66"/>
    </location>
</feature>
<keyword evidence="3" id="KW-1185">Reference proteome</keyword>
<feature type="region of interest" description="Disordered" evidence="1">
    <location>
        <begin position="321"/>
        <end position="348"/>
    </location>
</feature>
<organism evidence="2 3">
    <name type="scientific">Mycena metata</name>
    <dbReference type="NCBI Taxonomy" id="1033252"/>
    <lineage>
        <taxon>Eukaryota</taxon>
        <taxon>Fungi</taxon>
        <taxon>Dikarya</taxon>
        <taxon>Basidiomycota</taxon>
        <taxon>Agaricomycotina</taxon>
        <taxon>Agaricomycetes</taxon>
        <taxon>Agaricomycetidae</taxon>
        <taxon>Agaricales</taxon>
        <taxon>Marasmiineae</taxon>
        <taxon>Mycenaceae</taxon>
        <taxon>Mycena</taxon>
    </lineage>
</organism>
<sequence>MSQRPRSRSAYNPRLSSLSLSGSLDRESSTDTFPRLTSVPVPVPVPPPSAATQSAARYPSPGFGGHAPPDTSWVAIGHITLNQSIRHSGTAEPESEACLLGRWREVQDPDLLKINISPPGRFPSLPPPPYTPHSSVAPSLVPLHRFTPTLLFPPPRFTVDLIATPSALNTNPAGSSSGLPPYRATIMKLCGVAYNKGMKTLGTPCDTGPQGRTGTHLARSVPGIGDQGCQALDCPSGEGNSGRVPRQSRGYNGGGAYVALEFLAVNNAPVDPVEGQTVDGENIYQHYDRNKHLVEKLARMPWRNVRLSAPHGEPIEESISIEAIDGPGTSRCNSDTDESGRNRERPPTAQIQLVGAGRTPCTREEFDGEVEAVEIPKRKPGDAARTYDPSSMTPERVHAGNTPPPDEVSYWKRVLPRTKQEEAEHSSHS</sequence>
<evidence type="ECO:0000313" key="2">
    <source>
        <dbReference type="EMBL" id="KAJ7734454.1"/>
    </source>
</evidence>
<protein>
    <submittedName>
        <fullName evidence="2">Uncharacterized protein</fullName>
    </submittedName>
</protein>
<dbReference type="EMBL" id="JARKIB010000132">
    <property type="protein sequence ID" value="KAJ7734454.1"/>
    <property type="molecule type" value="Genomic_DNA"/>
</dbReference>
<evidence type="ECO:0000256" key="1">
    <source>
        <dbReference type="SAM" id="MobiDB-lite"/>
    </source>
</evidence>
<dbReference type="AlphaFoldDB" id="A0AAD7I3P1"/>
<dbReference type="Proteomes" id="UP001215598">
    <property type="component" value="Unassembled WGS sequence"/>
</dbReference>
<reference evidence="2" key="1">
    <citation type="submission" date="2023-03" db="EMBL/GenBank/DDBJ databases">
        <title>Massive genome expansion in bonnet fungi (Mycena s.s.) driven by repeated elements and novel gene families across ecological guilds.</title>
        <authorList>
            <consortium name="Lawrence Berkeley National Laboratory"/>
            <person name="Harder C.B."/>
            <person name="Miyauchi S."/>
            <person name="Viragh M."/>
            <person name="Kuo A."/>
            <person name="Thoen E."/>
            <person name="Andreopoulos B."/>
            <person name="Lu D."/>
            <person name="Skrede I."/>
            <person name="Drula E."/>
            <person name="Henrissat B."/>
            <person name="Morin E."/>
            <person name="Kohler A."/>
            <person name="Barry K."/>
            <person name="LaButti K."/>
            <person name="Morin E."/>
            <person name="Salamov A."/>
            <person name="Lipzen A."/>
            <person name="Mereny Z."/>
            <person name="Hegedus B."/>
            <person name="Baldrian P."/>
            <person name="Stursova M."/>
            <person name="Weitz H."/>
            <person name="Taylor A."/>
            <person name="Grigoriev I.V."/>
            <person name="Nagy L.G."/>
            <person name="Martin F."/>
            <person name="Kauserud H."/>
        </authorList>
    </citation>
    <scope>NUCLEOTIDE SEQUENCE</scope>
    <source>
        <strain evidence="2">CBHHK182m</strain>
    </source>
</reference>
<proteinExistence type="predicted"/>
<feature type="compositionally biased region" description="Basic and acidic residues" evidence="1">
    <location>
        <begin position="418"/>
        <end position="429"/>
    </location>
</feature>
<name>A0AAD7I3P1_9AGAR</name>
<comment type="caution">
    <text evidence="2">The sequence shown here is derived from an EMBL/GenBank/DDBJ whole genome shotgun (WGS) entry which is preliminary data.</text>
</comment>
<evidence type="ECO:0000313" key="3">
    <source>
        <dbReference type="Proteomes" id="UP001215598"/>
    </source>
</evidence>
<accession>A0AAD7I3P1</accession>
<feature type="region of interest" description="Disordered" evidence="1">
    <location>
        <begin position="374"/>
        <end position="429"/>
    </location>
</feature>
<gene>
    <name evidence="2" type="ORF">B0H16DRAFT_1767346</name>
</gene>